<evidence type="ECO:0000313" key="3">
    <source>
        <dbReference type="Proteomes" id="UP000538955"/>
    </source>
</evidence>
<evidence type="ECO:0000313" key="2">
    <source>
        <dbReference type="EMBL" id="NMK97255.1"/>
    </source>
</evidence>
<keyword evidence="3" id="KW-1185">Reference proteome</keyword>
<dbReference type="RefSeq" id="WP_010959216.1">
    <property type="nucleotide sequence ID" value="NZ_CP086659.1"/>
</dbReference>
<reference evidence="3 4" key="1">
    <citation type="submission" date="2020-04" db="EMBL/GenBank/DDBJ databases">
        <title>The Epidemiology and Molecular Characteristics of Linezolid-Resistant Staphylococcus capitis in Huashan Hospital, Shanghai.</title>
        <authorList>
            <person name="Ding L."/>
            <person name="Li P."/>
            <person name="Yang Y."/>
            <person name="Lin D."/>
            <person name="Xu X."/>
        </authorList>
    </citation>
    <scope>NUCLEOTIDE SEQUENCE [LARGE SCALE GENOMIC DNA]</scope>
    <source>
        <strain evidence="2 4">12-86</strain>
        <strain evidence="1 3">17-84</strain>
    </source>
</reference>
<dbReference type="Proteomes" id="UP000538955">
    <property type="component" value="Unassembled WGS sequence"/>
</dbReference>
<dbReference type="Proteomes" id="UP000550736">
    <property type="component" value="Unassembled WGS sequence"/>
</dbReference>
<accession>A0A7X9WES1</accession>
<name>A0A7X9WES1_STACP</name>
<dbReference type="AlphaFoldDB" id="A0A7X9WES1"/>
<comment type="caution">
    <text evidence="2">The sequence shown here is derived from an EMBL/GenBank/DDBJ whole genome shotgun (WGS) entry which is preliminary data.</text>
</comment>
<organism evidence="2 4">
    <name type="scientific">Staphylococcus capitis</name>
    <dbReference type="NCBI Taxonomy" id="29388"/>
    <lineage>
        <taxon>Bacteria</taxon>
        <taxon>Bacillati</taxon>
        <taxon>Bacillota</taxon>
        <taxon>Bacilli</taxon>
        <taxon>Bacillales</taxon>
        <taxon>Staphylococcaceae</taxon>
        <taxon>Staphylococcus</taxon>
    </lineage>
</organism>
<dbReference type="EMBL" id="JABBMI010000056">
    <property type="protein sequence ID" value="NMK54087.1"/>
    <property type="molecule type" value="Genomic_DNA"/>
</dbReference>
<evidence type="ECO:0000313" key="1">
    <source>
        <dbReference type="EMBL" id="NMK54087.1"/>
    </source>
</evidence>
<sequence>MPVYTNEGLRFDNEQEAIDWFKTTLNTETPIGELYEKLHAVKEWEEGDFDLQATGLNDKEVHIQLDSPSHEGKVFRRVQYNSYGNNEPLEFEPLKELIDNMIKSVNVASIIAFDKVIEILGAIKEGNEKYIADRVTSSENLVLTVQAERNMYDGAVVIAITDEKTKEQYQDSIPSDEEGRIDIELVEKTVESIFLKQMSGKFDGEEVTVDGYKLQFLLNYAHENEKEVEVKII</sequence>
<proteinExistence type="predicted"/>
<gene>
    <name evidence="2" type="ORF">HHM13_03945</name>
    <name evidence="1" type="ORF">HHM24_04870</name>
</gene>
<protein>
    <submittedName>
        <fullName evidence="2">Uncharacterized protein</fullName>
    </submittedName>
</protein>
<evidence type="ECO:0000313" key="4">
    <source>
        <dbReference type="Proteomes" id="UP000550736"/>
    </source>
</evidence>
<dbReference type="EMBL" id="JABBLX010000007">
    <property type="protein sequence ID" value="NMK97255.1"/>
    <property type="molecule type" value="Genomic_DNA"/>
</dbReference>